<proteinExistence type="predicted"/>
<dbReference type="EMBL" id="JADCNL010000003">
    <property type="protein sequence ID" value="KAG0488744.1"/>
    <property type="molecule type" value="Genomic_DNA"/>
</dbReference>
<name>A0A835RGW2_VANPL</name>
<accession>A0A835RGW2</accession>
<gene>
    <name evidence="1" type="ORF">HPP92_007555</name>
</gene>
<evidence type="ECO:0000313" key="2">
    <source>
        <dbReference type="Proteomes" id="UP000636800"/>
    </source>
</evidence>
<dbReference type="Proteomes" id="UP000636800">
    <property type="component" value="Chromosome 3"/>
</dbReference>
<dbReference type="OrthoDB" id="1724662at2759"/>
<protein>
    <submittedName>
        <fullName evidence="1">Uncharacterized protein</fullName>
    </submittedName>
</protein>
<reference evidence="1 2" key="1">
    <citation type="journal article" date="2020" name="Nat. Food">
        <title>A phased Vanilla planifolia genome enables genetic improvement of flavour and production.</title>
        <authorList>
            <person name="Hasing T."/>
            <person name="Tang H."/>
            <person name="Brym M."/>
            <person name="Khazi F."/>
            <person name="Huang T."/>
            <person name="Chambers A.H."/>
        </authorList>
    </citation>
    <scope>NUCLEOTIDE SEQUENCE [LARGE SCALE GENOMIC DNA]</scope>
    <source>
        <tissue evidence="1">Leaf</tissue>
    </source>
</reference>
<sequence>MGVRPEKGIVLHADFPPSGFRAQYNSRISGKADRGDAITETEGRAARAGQVQGVTAGNDAAVEETTRSAMRNGIRGRLGSGETLHCAVWAGSRIETLRSMLEVFVKVLLEGHDLLVNE</sequence>
<organism evidence="1 2">
    <name type="scientific">Vanilla planifolia</name>
    <name type="common">Vanilla</name>
    <dbReference type="NCBI Taxonomy" id="51239"/>
    <lineage>
        <taxon>Eukaryota</taxon>
        <taxon>Viridiplantae</taxon>
        <taxon>Streptophyta</taxon>
        <taxon>Embryophyta</taxon>
        <taxon>Tracheophyta</taxon>
        <taxon>Spermatophyta</taxon>
        <taxon>Magnoliopsida</taxon>
        <taxon>Liliopsida</taxon>
        <taxon>Asparagales</taxon>
        <taxon>Orchidaceae</taxon>
        <taxon>Vanilloideae</taxon>
        <taxon>Vanilleae</taxon>
        <taxon>Vanilla</taxon>
    </lineage>
</organism>
<keyword evidence="2" id="KW-1185">Reference proteome</keyword>
<comment type="caution">
    <text evidence="1">The sequence shown here is derived from an EMBL/GenBank/DDBJ whole genome shotgun (WGS) entry which is preliminary data.</text>
</comment>
<evidence type="ECO:0000313" key="1">
    <source>
        <dbReference type="EMBL" id="KAG0488744.1"/>
    </source>
</evidence>
<dbReference type="AlphaFoldDB" id="A0A835RGW2"/>